<dbReference type="InterPro" id="IPR013815">
    <property type="entry name" value="ATP_grasp_subdomain_1"/>
</dbReference>
<keyword evidence="8" id="KW-0863">Zinc-finger</keyword>
<evidence type="ECO:0000256" key="2">
    <source>
        <dbReference type="ARBA" id="ARBA00022490"/>
    </source>
</evidence>
<dbReference type="InterPro" id="IPR003593">
    <property type="entry name" value="AAA+_ATPase"/>
</dbReference>
<reference evidence="15" key="1">
    <citation type="submission" date="2016-10" db="EMBL/GenBank/DDBJ databases">
        <title>Sequence of Gallionella enrichment culture.</title>
        <authorList>
            <person name="Poehlein A."/>
            <person name="Muehling M."/>
            <person name="Daniel R."/>
        </authorList>
    </citation>
    <scope>NUCLEOTIDE SEQUENCE</scope>
</reference>
<keyword evidence="9" id="KW-0862">Zinc</keyword>
<dbReference type="AlphaFoldDB" id="A0A1J5TDH7"/>
<dbReference type="PROSITE" id="PS50893">
    <property type="entry name" value="ABC_TRANSPORTER_2"/>
    <property type="match status" value="1"/>
</dbReference>
<dbReference type="Gene3D" id="3.30.1490.20">
    <property type="entry name" value="ATP-grasp fold, A domain"/>
    <property type="match status" value="1"/>
</dbReference>
<dbReference type="InterPro" id="IPR027417">
    <property type="entry name" value="P-loop_NTPase"/>
</dbReference>
<dbReference type="GO" id="GO:0016887">
    <property type="term" value="F:ATP hydrolysis activity"/>
    <property type="evidence" value="ECO:0007669"/>
    <property type="project" value="InterPro"/>
</dbReference>
<feature type="domain" description="ABC transporter" evidence="14">
    <location>
        <begin position="616"/>
        <end position="952"/>
    </location>
</feature>
<dbReference type="NCBIfam" id="TIGR00630">
    <property type="entry name" value="uvra"/>
    <property type="match status" value="1"/>
</dbReference>
<comment type="caution">
    <text evidence="15">The sequence shown here is derived from an EMBL/GenBank/DDBJ whole genome shotgun (WGS) entry which is preliminary data.</text>
</comment>
<accession>A0A1J5TDH7</accession>
<keyword evidence="4" id="KW-0677">Repeat</keyword>
<organism evidence="15">
    <name type="scientific">mine drainage metagenome</name>
    <dbReference type="NCBI Taxonomy" id="410659"/>
    <lineage>
        <taxon>unclassified sequences</taxon>
        <taxon>metagenomes</taxon>
        <taxon>ecological metagenomes</taxon>
    </lineage>
</organism>
<evidence type="ECO:0000256" key="12">
    <source>
        <dbReference type="ARBA" id="ARBA00023125"/>
    </source>
</evidence>
<evidence type="ECO:0000313" key="15">
    <source>
        <dbReference type="EMBL" id="OIR18977.1"/>
    </source>
</evidence>
<dbReference type="GO" id="GO:0004518">
    <property type="term" value="F:nuclease activity"/>
    <property type="evidence" value="ECO:0007669"/>
    <property type="project" value="UniProtKB-KW"/>
</dbReference>
<dbReference type="SMART" id="SM00382">
    <property type="entry name" value="AAA"/>
    <property type="match status" value="2"/>
</dbReference>
<dbReference type="Gene3D" id="3.40.50.300">
    <property type="entry name" value="P-loop containing nucleotide triphosphate hydrolases"/>
    <property type="match status" value="2"/>
</dbReference>
<dbReference type="Pfam" id="PF17755">
    <property type="entry name" value="UvrA_DNA-bind"/>
    <property type="match status" value="1"/>
</dbReference>
<dbReference type="Gene3D" id="1.10.8.280">
    <property type="entry name" value="ABC transporter ATPase domain-like"/>
    <property type="match status" value="1"/>
</dbReference>
<keyword evidence="7" id="KW-0228">DNA excision</keyword>
<keyword evidence="2" id="KW-0963">Cytoplasm</keyword>
<dbReference type="PANTHER" id="PTHR43152:SF1">
    <property type="entry name" value="UVRA PROTEIN"/>
    <property type="match status" value="1"/>
</dbReference>
<dbReference type="InterPro" id="IPR041552">
    <property type="entry name" value="UvrA_DNA-bd"/>
</dbReference>
<evidence type="ECO:0000256" key="1">
    <source>
        <dbReference type="ARBA" id="ARBA00004496"/>
    </source>
</evidence>
<dbReference type="GO" id="GO:0003677">
    <property type="term" value="F:DNA binding"/>
    <property type="evidence" value="ECO:0007669"/>
    <property type="project" value="UniProtKB-KW"/>
</dbReference>
<comment type="subcellular location">
    <subcellularLocation>
        <location evidence="1">Cytoplasm</location>
    </subcellularLocation>
</comment>
<protein>
    <submittedName>
        <fullName evidence="15">UvrABC system protein A</fullName>
    </submittedName>
</protein>
<evidence type="ECO:0000256" key="3">
    <source>
        <dbReference type="ARBA" id="ARBA00022723"/>
    </source>
</evidence>
<evidence type="ECO:0000256" key="9">
    <source>
        <dbReference type="ARBA" id="ARBA00022833"/>
    </source>
</evidence>
<keyword evidence="6" id="KW-0227">DNA damage</keyword>
<dbReference type="PROSITE" id="PS00211">
    <property type="entry name" value="ABC_TRANSPORTER_1"/>
    <property type="match status" value="2"/>
</dbReference>
<dbReference type="PANTHER" id="PTHR43152">
    <property type="entry name" value="UVRABC SYSTEM PROTEIN A"/>
    <property type="match status" value="1"/>
</dbReference>
<sequence>MQAATHIHIKGAREHNLKNLELRIPRGKLVVITGPSGSGKSSLAFDTLYAEGYRKYMESLSTQARQVLDQLKRPDVDFIHGLSPVLAIEQRTGGGSPRSTIATVTEIADYARLLWALAGEARCPKDGGRIVQRSLDDNVAHVLTNCPGQRIMLLAPLMSAKASVLREELPRLRQRGFQRVRIGGEIKSLDDPQLVPFGQGTREIAVDLVVDRLVAAHEQRSRLADSLELTFCEGKDRALVLAQAGPDAPWRELVLSQHLACETCGEVHERLTPRNFSFNHAEGACPTCGGLGRSLRFVPELVVPDPEKSVREGAIKPWRIGGKNLIIKHNALLKQLAEQLPFDPDVPWKKLPDSTRDAILHGAGERMFAFKLRRMREPKAMPFEGVIADLDDSFRHTDSEGFRARLSTYMVSGECAECRGARLKPRSSHVFIAGSPADPTATASANLGFPDFMAMDVTTAHGLARAWQARYADREALRDVIGGIEQRLGFLVETGLGYLTLDRDYDTLSGGEAQRVRLATQLGMGLMGVIYVLDEPSIGLHPSDNERLLLQLRALRDRGNTVIVVEHDEDTMFAADEIIELGPEAGTEGGELLFQGTVEACCRLPAKVSRTGPYLSRKLTVYKDAPSKTPGEGWLKIVSASQYNLKSVDAAFPIGLLTCVTGVSGSGKSTLVNDILAVAAARKLNGARGLPGRHRAIEGLDHFSRLVLVDQEPIGRSPRSNPATYVGLLELLRDLFAQVPLAKVRGYKASRFSFNIRGGRCERCQGDGAIKLDMQFMADAYAPCPSCGGRRFNRETLEVLFHGQSIADVLELTVREARELFRNIPRIMDKLNTLDAVGLGYLTLGQSATTLSGGEAQRLKLSLELSKRQQGDTLYILDEPTTGLHWTDIQKLMDLLFQLRDAGNTVLIIEHNLDVINLADWLVDLGPGGGREGGRIVYAGGRAGIEACVESKTGAALRAWSTRKPAANG</sequence>
<keyword evidence="12" id="KW-0238">DNA-binding</keyword>
<keyword evidence="5" id="KW-0547">Nucleotide-binding</keyword>
<dbReference type="InterPro" id="IPR003439">
    <property type="entry name" value="ABC_transporter-like_ATP-bd"/>
</dbReference>
<evidence type="ECO:0000256" key="10">
    <source>
        <dbReference type="ARBA" id="ARBA00022840"/>
    </source>
</evidence>
<dbReference type="GO" id="GO:0009380">
    <property type="term" value="C:excinuclease repair complex"/>
    <property type="evidence" value="ECO:0007669"/>
    <property type="project" value="InterPro"/>
</dbReference>
<evidence type="ECO:0000259" key="14">
    <source>
        <dbReference type="PROSITE" id="PS50893"/>
    </source>
</evidence>
<proteinExistence type="predicted"/>
<keyword evidence="10" id="KW-0067">ATP-binding</keyword>
<dbReference type="Pfam" id="PF17760">
    <property type="entry name" value="UvrA_inter"/>
    <property type="match status" value="1"/>
</dbReference>
<dbReference type="EMBL" id="MLJW01000002">
    <property type="protein sequence ID" value="OIR18977.1"/>
    <property type="molecule type" value="Genomic_DNA"/>
</dbReference>
<name>A0A1J5TDH7_9ZZZZ</name>
<dbReference type="Gene3D" id="1.20.1580.10">
    <property type="entry name" value="ABC transporter ATPase like domain"/>
    <property type="match status" value="2"/>
</dbReference>
<evidence type="ECO:0000256" key="11">
    <source>
        <dbReference type="ARBA" id="ARBA00022881"/>
    </source>
</evidence>
<evidence type="ECO:0000256" key="13">
    <source>
        <dbReference type="ARBA" id="ARBA00023204"/>
    </source>
</evidence>
<dbReference type="InterPro" id="IPR017871">
    <property type="entry name" value="ABC_transporter-like_CS"/>
</dbReference>
<dbReference type="GO" id="GO:0006289">
    <property type="term" value="P:nucleotide-excision repair"/>
    <property type="evidence" value="ECO:0007669"/>
    <property type="project" value="InterPro"/>
</dbReference>
<keyword evidence="13" id="KW-0234">DNA repair</keyword>
<dbReference type="InterPro" id="IPR004602">
    <property type="entry name" value="UvrA"/>
</dbReference>
<dbReference type="GO" id="GO:0008270">
    <property type="term" value="F:zinc ion binding"/>
    <property type="evidence" value="ECO:0007669"/>
    <property type="project" value="UniProtKB-KW"/>
</dbReference>
<evidence type="ECO:0000256" key="6">
    <source>
        <dbReference type="ARBA" id="ARBA00022763"/>
    </source>
</evidence>
<keyword evidence="3" id="KW-0479">Metal-binding</keyword>
<dbReference type="GO" id="GO:0005524">
    <property type="term" value="F:ATP binding"/>
    <property type="evidence" value="ECO:0007669"/>
    <property type="project" value="UniProtKB-KW"/>
</dbReference>
<evidence type="ECO:0000256" key="5">
    <source>
        <dbReference type="ARBA" id="ARBA00022741"/>
    </source>
</evidence>
<dbReference type="InterPro" id="IPR041102">
    <property type="entry name" value="UvrA_inter"/>
</dbReference>
<gene>
    <name evidence="15" type="primary">uvrA_1</name>
    <name evidence="15" type="ORF">GALL_13210</name>
</gene>
<keyword evidence="11" id="KW-0267">Excision nuclease</keyword>
<dbReference type="SUPFAM" id="SSF52540">
    <property type="entry name" value="P-loop containing nucleoside triphosphate hydrolases"/>
    <property type="match status" value="2"/>
</dbReference>
<evidence type="ECO:0000256" key="4">
    <source>
        <dbReference type="ARBA" id="ARBA00022737"/>
    </source>
</evidence>
<dbReference type="GO" id="GO:0005737">
    <property type="term" value="C:cytoplasm"/>
    <property type="evidence" value="ECO:0007669"/>
    <property type="project" value="UniProtKB-SubCell"/>
</dbReference>
<evidence type="ECO:0000256" key="7">
    <source>
        <dbReference type="ARBA" id="ARBA00022769"/>
    </source>
</evidence>
<evidence type="ECO:0000256" key="8">
    <source>
        <dbReference type="ARBA" id="ARBA00022771"/>
    </source>
</evidence>